<dbReference type="Pfam" id="PF06945">
    <property type="entry name" value="DUF1289"/>
    <property type="match status" value="1"/>
</dbReference>
<dbReference type="EMBL" id="CP022115">
    <property type="protein sequence ID" value="ASJ24475.1"/>
    <property type="molecule type" value="Genomic_DNA"/>
</dbReference>
<dbReference type="OrthoDB" id="8911262at2"/>
<dbReference type="Pfam" id="PF14375">
    <property type="entry name" value="Cys_rich_CWC"/>
    <property type="match status" value="1"/>
</dbReference>
<name>A0A248LIW3_9NEIS</name>
<reference evidence="2" key="1">
    <citation type="submission" date="2017-06" db="EMBL/GenBank/DDBJ databases">
        <title>Whole genome sequence of Laribacter hongkongensis LHGZ1.</title>
        <authorList>
            <person name="Chen D."/>
            <person name="Wu H."/>
            <person name="Chen J."/>
        </authorList>
    </citation>
    <scope>NUCLEOTIDE SEQUENCE [LARGE SCALE GENOMIC DNA]</scope>
    <source>
        <strain evidence="2">LHGZ1</strain>
    </source>
</reference>
<sequence length="113" mass="11698">MSLPASPCIGLCQADTTTGTCTGCRRTLDEISRWSGMTTPERQAVLERLATSRATPDRTCPLCGTAFSCGTGGRSGGCWCQDLPATLPVPEAAASCLCPDCLGALINNAENLT</sequence>
<protein>
    <submittedName>
        <fullName evidence="1">DUF1289 domain containing protein</fullName>
    </submittedName>
</protein>
<proteinExistence type="predicted"/>
<organism evidence="1 2">
    <name type="scientific">Laribacter hongkongensis</name>
    <dbReference type="NCBI Taxonomy" id="168471"/>
    <lineage>
        <taxon>Bacteria</taxon>
        <taxon>Pseudomonadati</taxon>
        <taxon>Pseudomonadota</taxon>
        <taxon>Betaproteobacteria</taxon>
        <taxon>Neisseriales</taxon>
        <taxon>Aquaspirillaceae</taxon>
        <taxon>Laribacter</taxon>
    </lineage>
</organism>
<evidence type="ECO:0000313" key="2">
    <source>
        <dbReference type="Proteomes" id="UP000197424"/>
    </source>
</evidence>
<dbReference type="InterPro" id="IPR032720">
    <property type="entry name" value="Cys_rich_CWC"/>
</dbReference>
<evidence type="ECO:0000313" key="1">
    <source>
        <dbReference type="EMBL" id="ASJ24475.1"/>
    </source>
</evidence>
<accession>A0A248LIW3</accession>
<gene>
    <name evidence="1" type="ORF">LHGZ1_1644</name>
</gene>
<dbReference type="PANTHER" id="PTHR35175">
    <property type="entry name" value="DUF1289 DOMAIN-CONTAINING PROTEIN"/>
    <property type="match status" value="1"/>
</dbReference>
<dbReference type="Proteomes" id="UP000197424">
    <property type="component" value="Chromosome"/>
</dbReference>
<dbReference type="PANTHER" id="PTHR35175:SF2">
    <property type="entry name" value="DUF1289 DOMAIN-CONTAINING PROTEIN"/>
    <property type="match status" value="1"/>
</dbReference>
<dbReference type="InterPro" id="IPR010710">
    <property type="entry name" value="DUF1289"/>
</dbReference>
<dbReference type="RefSeq" id="WP_088860758.1">
    <property type="nucleotide sequence ID" value="NZ_CP022115.1"/>
</dbReference>
<dbReference type="AlphaFoldDB" id="A0A248LIW3"/>